<comment type="caution">
    <text evidence="2">The sequence shown here is derived from an EMBL/GenBank/DDBJ whole genome shotgun (WGS) entry which is preliminary data.</text>
</comment>
<gene>
    <name evidence="2" type="ORF">BDZ94DRAFT_1250579</name>
</gene>
<dbReference type="Proteomes" id="UP000807353">
    <property type="component" value="Unassembled WGS sequence"/>
</dbReference>
<dbReference type="OrthoDB" id="5405745at2759"/>
<name>A0A9P5YD77_9AGAR</name>
<dbReference type="GO" id="GO:0098703">
    <property type="term" value="P:calcium ion import across plasma membrane"/>
    <property type="evidence" value="ECO:0007669"/>
    <property type="project" value="InterPro"/>
</dbReference>
<feature type="signal peptide" evidence="1">
    <location>
        <begin position="1"/>
        <end position="17"/>
    </location>
</feature>
<sequence length="492" mass="52641">MLPETLLCLLNAAFVLAQTRQSIPLNQVTPFTPSNLPNPPIFTIPSANTLSISVALCTANGSPRFFVTNSSAVDDPGPGGGRDVFEIPITGGHGNWTGTFKDGGTLSVVDGRQTSFELGVSDDGDRPIHEVVPGLPVLGDTTSNQAIIFSAAFNKPLIQPPSYPNYTLPPANQSLPSPPSSAPNLTLIISTTLPTSPLTALPQTGCSLSAQRSLGRVTNKTFWMKDQEGWRAQWFLEALTPSTNYTAYVVQDRTKVSGPIFFTTKSASFSCPLVHSLPYCPNIAYSVPLPRPPLGSNAYDATNLPTKITTPLLSYMSNFTTTLTTFACGRDWYSPLVGCDDCQREYRRWLCAITFTRCGEPSPANSNAFTAVPPAPDATGLSAVRPTNGLDGSQLQQVFSALVPQSTDISKARSPTLPAMDSEYSMLLPCLERCTAVDRACPNFLGFTCPDVHFNAAASYGVGYVDSVDDNEGRGVTGTSQDRWGNIWCNGG</sequence>
<dbReference type="PANTHER" id="PTHR39142:SF1">
    <property type="entry name" value="AEL197CP"/>
    <property type="match status" value="1"/>
</dbReference>
<proteinExistence type="predicted"/>
<dbReference type="Pfam" id="PF12929">
    <property type="entry name" value="Mid1"/>
    <property type="match status" value="1"/>
</dbReference>
<dbReference type="InterPro" id="IPR024338">
    <property type="entry name" value="MID1/Yam8"/>
</dbReference>
<evidence type="ECO:0000313" key="2">
    <source>
        <dbReference type="EMBL" id="KAF9466708.1"/>
    </source>
</evidence>
<dbReference type="AlphaFoldDB" id="A0A9P5YD77"/>
<protein>
    <submittedName>
        <fullName evidence="2">Stretch-activated Ca2+-permeable channel component-domain-containing protein</fullName>
    </submittedName>
</protein>
<dbReference type="PANTHER" id="PTHR39142">
    <property type="entry name" value="MID1P"/>
    <property type="match status" value="1"/>
</dbReference>
<reference evidence="2" key="1">
    <citation type="submission" date="2020-11" db="EMBL/GenBank/DDBJ databases">
        <authorList>
            <consortium name="DOE Joint Genome Institute"/>
            <person name="Ahrendt S."/>
            <person name="Riley R."/>
            <person name="Andreopoulos W."/>
            <person name="Labutti K."/>
            <person name="Pangilinan J."/>
            <person name="Ruiz-Duenas F.J."/>
            <person name="Barrasa J.M."/>
            <person name="Sanchez-Garcia M."/>
            <person name="Camarero S."/>
            <person name="Miyauchi S."/>
            <person name="Serrano A."/>
            <person name="Linde D."/>
            <person name="Babiker R."/>
            <person name="Drula E."/>
            <person name="Ayuso-Fernandez I."/>
            <person name="Pacheco R."/>
            <person name="Padilla G."/>
            <person name="Ferreira P."/>
            <person name="Barriuso J."/>
            <person name="Kellner H."/>
            <person name="Castanera R."/>
            <person name="Alfaro M."/>
            <person name="Ramirez L."/>
            <person name="Pisabarro A.G."/>
            <person name="Kuo A."/>
            <person name="Tritt A."/>
            <person name="Lipzen A."/>
            <person name="He G."/>
            <person name="Yan M."/>
            <person name="Ng V."/>
            <person name="Cullen D."/>
            <person name="Martin F."/>
            <person name="Rosso M.-N."/>
            <person name="Henrissat B."/>
            <person name="Hibbett D."/>
            <person name="Martinez A.T."/>
            <person name="Grigoriev I.V."/>
        </authorList>
    </citation>
    <scope>NUCLEOTIDE SEQUENCE</scope>
    <source>
        <strain evidence="2">CBS 247.69</strain>
    </source>
</reference>
<accession>A0A9P5YD77</accession>
<feature type="chain" id="PRO_5040404008" evidence="1">
    <location>
        <begin position="18"/>
        <end position="492"/>
    </location>
</feature>
<dbReference type="GO" id="GO:0005262">
    <property type="term" value="F:calcium channel activity"/>
    <property type="evidence" value="ECO:0007669"/>
    <property type="project" value="InterPro"/>
</dbReference>
<keyword evidence="1" id="KW-0732">Signal</keyword>
<keyword evidence="3" id="KW-1185">Reference proteome</keyword>
<organism evidence="2 3">
    <name type="scientific">Collybia nuda</name>
    <dbReference type="NCBI Taxonomy" id="64659"/>
    <lineage>
        <taxon>Eukaryota</taxon>
        <taxon>Fungi</taxon>
        <taxon>Dikarya</taxon>
        <taxon>Basidiomycota</taxon>
        <taxon>Agaricomycotina</taxon>
        <taxon>Agaricomycetes</taxon>
        <taxon>Agaricomycetidae</taxon>
        <taxon>Agaricales</taxon>
        <taxon>Tricholomatineae</taxon>
        <taxon>Clitocybaceae</taxon>
        <taxon>Collybia</taxon>
    </lineage>
</organism>
<evidence type="ECO:0000256" key="1">
    <source>
        <dbReference type="SAM" id="SignalP"/>
    </source>
</evidence>
<evidence type="ECO:0000313" key="3">
    <source>
        <dbReference type="Proteomes" id="UP000807353"/>
    </source>
</evidence>
<dbReference type="EMBL" id="MU150240">
    <property type="protein sequence ID" value="KAF9466708.1"/>
    <property type="molecule type" value="Genomic_DNA"/>
</dbReference>